<dbReference type="CDD" id="cd02989">
    <property type="entry name" value="Phd_like_TxnDC9"/>
    <property type="match status" value="1"/>
</dbReference>
<proteinExistence type="predicted"/>
<evidence type="ECO:0000313" key="4">
    <source>
        <dbReference type="Proteomes" id="UP001152795"/>
    </source>
</evidence>
<dbReference type="EMBL" id="CACRXK020009877">
    <property type="protein sequence ID" value="CAB4018148.1"/>
    <property type="molecule type" value="Genomic_DNA"/>
</dbReference>
<dbReference type="AlphaFoldDB" id="A0A6S7KCF6"/>
<dbReference type="Pfam" id="PF00085">
    <property type="entry name" value="Thioredoxin"/>
    <property type="match status" value="1"/>
</dbReference>
<gene>
    <name evidence="3" type="ORF">PACLA_8A041420</name>
</gene>
<evidence type="ECO:0000313" key="3">
    <source>
        <dbReference type="EMBL" id="CAB4018148.1"/>
    </source>
</evidence>
<dbReference type="OrthoDB" id="10257948at2759"/>
<protein>
    <recommendedName>
        <fullName evidence="1">Thioredoxin domain-containing protein 9</fullName>
    </recommendedName>
</protein>
<dbReference type="InterPro" id="IPR036249">
    <property type="entry name" value="Thioredoxin-like_sf"/>
</dbReference>
<dbReference type="Proteomes" id="UP001152795">
    <property type="component" value="Unassembled WGS sequence"/>
</dbReference>
<organism evidence="3 4">
    <name type="scientific">Paramuricea clavata</name>
    <name type="common">Red gorgonian</name>
    <name type="synonym">Violescent sea-whip</name>
    <dbReference type="NCBI Taxonomy" id="317549"/>
    <lineage>
        <taxon>Eukaryota</taxon>
        <taxon>Metazoa</taxon>
        <taxon>Cnidaria</taxon>
        <taxon>Anthozoa</taxon>
        <taxon>Octocorallia</taxon>
        <taxon>Malacalcyonacea</taxon>
        <taxon>Plexauridae</taxon>
        <taxon>Paramuricea</taxon>
    </lineage>
</organism>
<dbReference type="SUPFAM" id="SSF52833">
    <property type="entry name" value="Thioredoxin-like"/>
    <property type="match status" value="1"/>
</dbReference>
<sequence length="222" mass="25367">MAAQGNIESLIQQKVLEAASIVEEQVDSELNRLENLKEDDIDMVRERRLQQLKKQQELKQELRQKGHGEYTAVAEEKDFFSACKESDKVICHFYRDSTWRCKIVDKHLATLAPKHIEAKFIKIDAEKSPFLVKRLRVVVLPTIALIKDSKTVDFIVGFDDLGGSDDFPCEMLEWRIACAGVIDYSGDISQPPNFKNPNSTKKLFHQQKKIIRGGDDSDEDSN</sequence>
<evidence type="ECO:0000256" key="1">
    <source>
        <dbReference type="ARBA" id="ARBA00026148"/>
    </source>
</evidence>
<dbReference type="InterPro" id="IPR013766">
    <property type="entry name" value="Thioredoxin_domain"/>
</dbReference>
<keyword evidence="4" id="KW-1185">Reference proteome</keyword>
<dbReference type="Gene3D" id="3.40.30.10">
    <property type="entry name" value="Glutaredoxin"/>
    <property type="match status" value="1"/>
</dbReference>
<name>A0A6S7KCF6_PARCT</name>
<feature type="domain" description="Thioredoxin" evidence="2">
    <location>
        <begin position="73"/>
        <end position="157"/>
    </location>
</feature>
<comment type="caution">
    <text evidence="3">The sequence shown here is derived from an EMBL/GenBank/DDBJ whole genome shotgun (WGS) entry which is preliminary data.</text>
</comment>
<accession>A0A6S7KCF6</accession>
<dbReference type="PANTHER" id="PTHR21148">
    <property type="entry name" value="THIOREDOXIN DOMAIN-CONTAINING PROTEIN 9"/>
    <property type="match status" value="1"/>
</dbReference>
<evidence type="ECO:0000259" key="2">
    <source>
        <dbReference type="Pfam" id="PF00085"/>
    </source>
</evidence>
<reference evidence="3" key="1">
    <citation type="submission" date="2020-04" db="EMBL/GenBank/DDBJ databases">
        <authorList>
            <person name="Alioto T."/>
            <person name="Alioto T."/>
            <person name="Gomez Garrido J."/>
        </authorList>
    </citation>
    <scope>NUCLEOTIDE SEQUENCE</scope>
    <source>
        <strain evidence="3">A484AB</strain>
    </source>
</reference>